<feature type="domain" description="Tetrapyrrole biosynthesis uroporphyrinogen III synthase" evidence="1">
    <location>
        <begin position="21"/>
        <end position="311"/>
    </location>
</feature>
<dbReference type="EMBL" id="KI894007">
    <property type="protein sequence ID" value="OCF53020.1"/>
    <property type="molecule type" value="Genomic_DNA"/>
</dbReference>
<gene>
    <name evidence="2" type="ORF">I206_00321</name>
    <name evidence="3" type="ORF">I206_101005</name>
</gene>
<dbReference type="RefSeq" id="XP_019014239.1">
    <property type="nucleotide sequence ID" value="XM_019152101.1"/>
</dbReference>
<dbReference type="EMBL" id="CP144519">
    <property type="protein sequence ID" value="WWC67098.1"/>
    <property type="molecule type" value="Genomic_DNA"/>
</dbReference>
<proteinExistence type="predicted"/>
<dbReference type="InterPro" id="IPR039793">
    <property type="entry name" value="UROS/Hem4"/>
</dbReference>
<dbReference type="GO" id="GO:0004852">
    <property type="term" value="F:uroporphyrinogen-III synthase activity"/>
    <property type="evidence" value="ECO:0007669"/>
    <property type="project" value="InterPro"/>
</dbReference>
<dbReference type="KEGG" id="kpin:30168690"/>
<evidence type="ECO:0000313" key="2">
    <source>
        <dbReference type="EMBL" id="OCF53020.1"/>
    </source>
</evidence>
<dbReference type="SUPFAM" id="SSF69618">
    <property type="entry name" value="HemD-like"/>
    <property type="match status" value="1"/>
</dbReference>
<dbReference type="AlphaFoldDB" id="A0A1B9ICB2"/>
<evidence type="ECO:0000313" key="3">
    <source>
        <dbReference type="EMBL" id="WWC67098.1"/>
    </source>
</evidence>
<dbReference type="UniPathway" id="UPA00251">
    <property type="reaction ID" value="UER00320"/>
</dbReference>
<evidence type="ECO:0000313" key="4">
    <source>
        <dbReference type="Proteomes" id="UP000094020"/>
    </source>
</evidence>
<dbReference type="STRING" id="1296096.A0A1B9ICB2"/>
<name>A0A1B9ICB2_9TREE</name>
<reference evidence="3" key="4">
    <citation type="submission" date="2024-02" db="EMBL/GenBank/DDBJ databases">
        <title>Comparative genomics of Cryptococcus and Kwoniella reveals pathogenesis evolution and contrasting modes of karyotype evolution via chromosome fusion or intercentromeric recombination.</title>
        <authorList>
            <person name="Coelho M.A."/>
            <person name="David-Palma M."/>
            <person name="Shea T."/>
            <person name="Bowers K."/>
            <person name="McGinley-Smith S."/>
            <person name="Mohammad A.W."/>
            <person name="Gnirke A."/>
            <person name="Yurkov A.M."/>
            <person name="Nowrousian M."/>
            <person name="Sun S."/>
            <person name="Cuomo C.A."/>
            <person name="Heitman J."/>
        </authorList>
    </citation>
    <scope>NUCLEOTIDE SEQUENCE</scope>
    <source>
        <strain evidence="3">CBS 10737</strain>
    </source>
</reference>
<dbReference type="PANTHER" id="PTHR12390">
    <property type="entry name" value="UROPORPHYRINOGEN III SYNTHASE"/>
    <property type="match status" value="1"/>
</dbReference>
<dbReference type="InterPro" id="IPR036108">
    <property type="entry name" value="4pyrrol_syn_uPrphyn_synt_sf"/>
</dbReference>
<keyword evidence="4" id="KW-1185">Reference proteome</keyword>
<protein>
    <recommendedName>
        <fullName evidence="1">Tetrapyrrole biosynthesis uroporphyrinogen III synthase domain-containing protein</fullName>
    </recommendedName>
</protein>
<dbReference type="Proteomes" id="UP000094020">
    <property type="component" value="Chromosome 1"/>
</dbReference>
<organism evidence="2">
    <name type="scientific">Kwoniella pini CBS 10737</name>
    <dbReference type="NCBI Taxonomy" id="1296096"/>
    <lineage>
        <taxon>Eukaryota</taxon>
        <taxon>Fungi</taxon>
        <taxon>Dikarya</taxon>
        <taxon>Basidiomycota</taxon>
        <taxon>Agaricomycotina</taxon>
        <taxon>Tremellomycetes</taxon>
        <taxon>Tremellales</taxon>
        <taxon>Cryptococcaceae</taxon>
        <taxon>Kwoniella</taxon>
    </lineage>
</organism>
<accession>A0A1B9ICB2</accession>
<sequence length="327" mass="38160">MSDQIPIILFKTPSPSYELDSYTKILSKTKYNSTFIPILEETYHINELISIIEEGSNKWEGVIITSKRGSEGWIKAVNEIILSSSKFKKNKEEINLKNGDDDGDWNKIPLFTIGLSTLNNFKESLLPKRFLPNIINFDKEEIPNSANQLLPFILNKPCINKIEYKPYLIIRGNKSIEILQNELKLNKRIIKEIIIYKINSRLDINENLNLFKKNNNNNNNYYENKNKKFKKGWLCFFSPSGVEIVLSLIKLNHKIDIQNEIEKEEETNNDNEFWNEWKIFVIGETTKKYLEEEKGIKVNAIADQPTPEGLLKAIREFDERHNESNVT</sequence>
<dbReference type="Pfam" id="PF02602">
    <property type="entry name" value="HEM4"/>
    <property type="match status" value="1"/>
</dbReference>
<dbReference type="GO" id="GO:0006782">
    <property type="term" value="P:protoporphyrinogen IX biosynthetic process"/>
    <property type="evidence" value="ECO:0007669"/>
    <property type="project" value="UniProtKB-UniPathway"/>
</dbReference>
<dbReference type="InterPro" id="IPR003754">
    <property type="entry name" value="4pyrrol_synth_uPrphyn_synth"/>
</dbReference>
<dbReference type="GeneID" id="30168690"/>
<dbReference type="OrthoDB" id="5595751at2759"/>
<dbReference type="GO" id="GO:0005829">
    <property type="term" value="C:cytosol"/>
    <property type="evidence" value="ECO:0007669"/>
    <property type="project" value="TreeGrafter"/>
</dbReference>
<dbReference type="PANTHER" id="PTHR12390:SF0">
    <property type="entry name" value="UROPORPHYRINOGEN-III SYNTHASE"/>
    <property type="match status" value="1"/>
</dbReference>
<dbReference type="Gene3D" id="3.40.50.10090">
    <property type="match status" value="2"/>
</dbReference>
<reference evidence="2" key="1">
    <citation type="submission" date="2013-07" db="EMBL/GenBank/DDBJ databases">
        <title>The Genome Sequence of Cryptococcus pinus CBS10737.</title>
        <authorList>
            <consortium name="The Broad Institute Genome Sequencing Platform"/>
            <person name="Cuomo C."/>
            <person name="Litvintseva A."/>
            <person name="Chen Y."/>
            <person name="Heitman J."/>
            <person name="Sun S."/>
            <person name="Springer D."/>
            <person name="Dromer F."/>
            <person name="Young S.K."/>
            <person name="Zeng Q."/>
            <person name="Gargeya S."/>
            <person name="Fitzgerald M."/>
            <person name="Abouelleil A."/>
            <person name="Alvarado L."/>
            <person name="Berlin A.M."/>
            <person name="Chapman S.B."/>
            <person name="Dewar J."/>
            <person name="Goldberg J."/>
            <person name="Griggs A."/>
            <person name="Gujja S."/>
            <person name="Hansen M."/>
            <person name="Howarth C."/>
            <person name="Imamovic A."/>
            <person name="Larimer J."/>
            <person name="McCowan C."/>
            <person name="Murphy C."/>
            <person name="Pearson M."/>
            <person name="Priest M."/>
            <person name="Roberts A."/>
            <person name="Saif S."/>
            <person name="Shea T."/>
            <person name="Sykes S."/>
            <person name="Wortman J."/>
            <person name="Nusbaum C."/>
            <person name="Birren B."/>
        </authorList>
    </citation>
    <scope>NUCLEOTIDE SEQUENCE [LARGE SCALE GENOMIC DNA]</scope>
    <source>
        <strain evidence="2">CBS 10737</strain>
    </source>
</reference>
<evidence type="ECO:0000259" key="1">
    <source>
        <dbReference type="Pfam" id="PF02602"/>
    </source>
</evidence>
<reference evidence="3" key="2">
    <citation type="submission" date="2013-07" db="EMBL/GenBank/DDBJ databases">
        <authorList>
            <consortium name="The Broad Institute Genome Sequencing Platform"/>
            <person name="Cuomo C."/>
            <person name="Litvintseva A."/>
            <person name="Chen Y."/>
            <person name="Heitman J."/>
            <person name="Sun S."/>
            <person name="Springer D."/>
            <person name="Dromer F."/>
            <person name="Young S.K."/>
            <person name="Zeng Q."/>
            <person name="Gargeya S."/>
            <person name="Fitzgerald M."/>
            <person name="Abouelleil A."/>
            <person name="Alvarado L."/>
            <person name="Berlin A.M."/>
            <person name="Chapman S.B."/>
            <person name="Dewar J."/>
            <person name="Goldberg J."/>
            <person name="Griggs A."/>
            <person name="Gujja S."/>
            <person name="Hansen M."/>
            <person name="Howarth C."/>
            <person name="Imamovic A."/>
            <person name="Larimer J."/>
            <person name="McCowan C."/>
            <person name="Murphy C."/>
            <person name="Pearson M."/>
            <person name="Priest M."/>
            <person name="Roberts A."/>
            <person name="Saif S."/>
            <person name="Shea T."/>
            <person name="Sykes S."/>
            <person name="Wortman J."/>
            <person name="Nusbaum C."/>
            <person name="Birren B."/>
        </authorList>
    </citation>
    <scope>NUCLEOTIDE SEQUENCE</scope>
    <source>
        <strain evidence="3">CBS 10737</strain>
    </source>
</reference>
<reference evidence="2" key="3">
    <citation type="submission" date="2016-07" db="EMBL/GenBank/DDBJ databases">
        <title>Evolution of pathogenesis and genome organization in the Tremellales.</title>
        <authorList>
            <person name="Cuomo C."/>
            <person name="Litvintseva A."/>
            <person name="Heitman J."/>
            <person name="Chen Y."/>
            <person name="Sun S."/>
            <person name="Springer D."/>
            <person name="Dromer F."/>
            <person name="Young S."/>
            <person name="Zeng Q."/>
            <person name="Chapman S."/>
            <person name="Gujja S."/>
            <person name="Saif S."/>
            <person name="Birren B."/>
        </authorList>
    </citation>
    <scope>NUCLEOTIDE SEQUENCE</scope>
    <source>
        <strain evidence="2">CBS 10737</strain>
    </source>
</reference>
<dbReference type="GO" id="GO:0006780">
    <property type="term" value="P:uroporphyrinogen III biosynthetic process"/>
    <property type="evidence" value="ECO:0007669"/>
    <property type="project" value="InterPro"/>
</dbReference>